<proteinExistence type="predicted"/>
<evidence type="ECO:0000313" key="1">
    <source>
        <dbReference type="EMBL" id="ASW27309.1"/>
    </source>
</evidence>
<gene>
    <name evidence="1" type="ORF">KPNU2874_02</name>
</gene>
<accession>A0A286MMT3</accession>
<dbReference type="EMBL" id="MF415411">
    <property type="protein sequence ID" value="ASW27309.1"/>
    <property type="molecule type" value="Genomic_DNA"/>
</dbReference>
<organism evidence="1 2">
    <name type="scientific">Klebsiella phage KPN U2874</name>
    <dbReference type="NCBI Taxonomy" id="2024241"/>
    <lineage>
        <taxon>Viruses</taxon>
        <taxon>Duplodnaviria</taxon>
        <taxon>Heunggongvirae</taxon>
        <taxon>Uroviricota</taxon>
        <taxon>Caudoviricetes</taxon>
        <taxon>Casjensviridae</taxon>
        <taxon>Yonseivirus</taxon>
        <taxon>Yonseivirus N137</taxon>
    </lineage>
</organism>
<sequence length="145" mass="16205">MKKIKRLALSWSVSRGRDTYGYNICRLDDTSTGDRFKCMGGGYDMVGTVFGDWLAANYQPELLALKDRAGAVWEEAGGRKSADRADRLYGMVYREKDSVVILDGACGLDCMIRIAEAIGLEVERDYIAKGRRRGETVGWYVSEAE</sequence>
<evidence type="ECO:0000313" key="2">
    <source>
        <dbReference type="Proteomes" id="UP000221408"/>
    </source>
</evidence>
<name>A0A286MMT3_9CAUD</name>
<dbReference type="Proteomes" id="UP000221408">
    <property type="component" value="Segment"/>
</dbReference>
<reference evidence="1 2" key="1">
    <citation type="submission" date="2017-06" db="EMBL/GenBank/DDBJ databases">
        <title>Complete Genome Sequence of the Klebsiella phage YMC15/09/U2874_KPN_BP.</title>
        <authorList>
            <person name="Jeon J."/>
            <person name="Yong D."/>
            <person name="Lee K."/>
        </authorList>
    </citation>
    <scope>NUCLEOTIDE SEQUENCE [LARGE SCALE GENOMIC DNA]</scope>
</reference>
<protein>
    <submittedName>
        <fullName evidence="1">Uncharacterized protein</fullName>
    </submittedName>
</protein>